<evidence type="ECO:0000256" key="7">
    <source>
        <dbReference type="ARBA" id="ARBA00023242"/>
    </source>
</evidence>
<dbReference type="GO" id="GO:0003700">
    <property type="term" value="F:DNA-binding transcription factor activity"/>
    <property type="evidence" value="ECO:0007669"/>
    <property type="project" value="TreeGrafter"/>
</dbReference>
<dbReference type="GO" id="GO:0008270">
    <property type="term" value="F:zinc ion binding"/>
    <property type="evidence" value="ECO:0007669"/>
    <property type="project" value="UniProtKB-KW"/>
</dbReference>
<dbReference type="OMA" id="HADYLNE"/>
<dbReference type="SUPFAM" id="SSF57667">
    <property type="entry name" value="beta-beta-alpha zinc fingers"/>
    <property type="match status" value="2"/>
</dbReference>
<gene>
    <name evidence="11" type="ORF">HPB48_004717</name>
</gene>
<feature type="domain" description="C2H2-type" evidence="10">
    <location>
        <begin position="22"/>
        <end position="50"/>
    </location>
</feature>
<keyword evidence="5" id="KW-0862">Zinc</keyword>
<dbReference type="FunFam" id="3.30.160.60:FF:000925">
    <property type="entry name" value="Zinc finger protein 668"/>
    <property type="match status" value="1"/>
</dbReference>
<dbReference type="InterPro" id="IPR050589">
    <property type="entry name" value="Ikaros_C2H2-ZF"/>
</dbReference>
<keyword evidence="12" id="KW-1185">Reference proteome</keyword>
<evidence type="ECO:0000256" key="8">
    <source>
        <dbReference type="PROSITE-ProRule" id="PRU00042"/>
    </source>
</evidence>
<evidence type="ECO:0000313" key="12">
    <source>
        <dbReference type="Proteomes" id="UP000821853"/>
    </source>
</evidence>
<sequence length="127" mass="14725">MGFNRKGNLVRHKMSHSQEKQLGCPECPERFKTKYSLNRHIFFKHLEEEKPFACETCGKRLSRLDSLTRHQRVHAGNRARRYSCSMCLRTFAYRHVAKRHEKNMHGLQASSTHDGKAAATPGEEENA</sequence>
<keyword evidence="4 8" id="KW-0863">Zinc-finger</keyword>
<evidence type="ECO:0000256" key="4">
    <source>
        <dbReference type="ARBA" id="ARBA00022771"/>
    </source>
</evidence>
<dbReference type="GO" id="GO:0006357">
    <property type="term" value="P:regulation of transcription by RNA polymerase II"/>
    <property type="evidence" value="ECO:0007669"/>
    <property type="project" value="TreeGrafter"/>
</dbReference>
<dbReference type="GO" id="GO:0000978">
    <property type="term" value="F:RNA polymerase II cis-regulatory region sequence-specific DNA binding"/>
    <property type="evidence" value="ECO:0007669"/>
    <property type="project" value="TreeGrafter"/>
</dbReference>
<dbReference type="InterPro" id="IPR036236">
    <property type="entry name" value="Znf_C2H2_sf"/>
</dbReference>
<dbReference type="Pfam" id="PF00096">
    <property type="entry name" value="zf-C2H2"/>
    <property type="match status" value="2"/>
</dbReference>
<dbReference type="GO" id="GO:0005634">
    <property type="term" value="C:nucleus"/>
    <property type="evidence" value="ECO:0007669"/>
    <property type="project" value="UniProtKB-SubCell"/>
</dbReference>
<evidence type="ECO:0000256" key="2">
    <source>
        <dbReference type="ARBA" id="ARBA00022723"/>
    </source>
</evidence>
<comment type="caution">
    <text evidence="11">The sequence shown here is derived from an EMBL/GenBank/DDBJ whole genome shotgun (WGS) entry which is preliminary data.</text>
</comment>
<dbReference type="AlphaFoldDB" id="A0A9J6FZN6"/>
<keyword evidence="6" id="KW-0238">DNA-binding</keyword>
<evidence type="ECO:0000259" key="10">
    <source>
        <dbReference type="PROSITE" id="PS50157"/>
    </source>
</evidence>
<dbReference type="SMART" id="SM00355">
    <property type="entry name" value="ZnF_C2H2"/>
    <property type="match status" value="3"/>
</dbReference>
<dbReference type="PANTHER" id="PTHR24404:SF114">
    <property type="entry name" value="KLUMPFUSS, ISOFORM B-RELATED"/>
    <property type="match status" value="1"/>
</dbReference>
<keyword evidence="7" id="KW-0539">Nucleus</keyword>
<dbReference type="PROSITE" id="PS50157">
    <property type="entry name" value="ZINC_FINGER_C2H2_2"/>
    <property type="match status" value="3"/>
</dbReference>
<dbReference type="EMBL" id="JABSTR010000004">
    <property type="protein sequence ID" value="KAH9368698.1"/>
    <property type="molecule type" value="Genomic_DNA"/>
</dbReference>
<keyword evidence="3" id="KW-0677">Repeat</keyword>
<feature type="region of interest" description="Disordered" evidence="9">
    <location>
        <begin position="102"/>
        <end position="127"/>
    </location>
</feature>
<evidence type="ECO:0000256" key="6">
    <source>
        <dbReference type="ARBA" id="ARBA00023125"/>
    </source>
</evidence>
<proteinExistence type="predicted"/>
<dbReference type="VEuPathDB" id="VectorBase:HLOH_063088"/>
<dbReference type="Proteomes" id="UP000821853">
    <property type="component" value="Chromosome 2"/>
</dbReference>
<dbReference type="PROSITE" id="PS00028">
    <property type="entry name" value="ZINC_FINGER_C2H2_1"/>
    <property type="match status" value="2"/>
</dbReference>
<dbReference type="InterPro" id="IPR013087">
    <property type="entry name" value="Znf_C2H2_type"/>
</dbReference>
<evidence type="ECO:0000256" key="5">
    <source>
        <dbReference type="ARBA" id="ARBA00022833"/>
    </source>
</evidence>
<evidence type="ECO:0000256" key="3">
    <source>
        <dbReference type="ARBA" id="ARBA00022737"/>
    </source>
</evidence>
<protein>
    <recommendedName>
        <fullName evidence="10">C2H2-type domain-containing protein</fullName>
    </recommendedName>
</protein>
<dbReference type="Gene3D" id="3.30.160.60">
    <property type="entry name" value="Classic Zinc Finger"/>
    <property type="match status" value="2"/>
</dbReference>
<organism evidence="11 12">
    <name type="scientific">Haemaphysalis longicornis</name>
    <name type="common">Bush tick</name>
    <dbReference type="NCBI Taxonomy" id="44386"/>
    <lineage>
        <taxon>Eukaryota</taxon>
        <taxon>Metazoa</taxon>
        <taxon>Ecdysozoa</taxon>
        <taxon>Arthropoda</taxon>
        <taxon>Chelicerata</taxon>
        <taxon>Arachnida</taxon>
        <taxon>Acari</taxon>
        <taxon>Parasitiformes</taxon>
        <taxon>Ixodida</taxon>
        <taxon>Ixodoidea</taxon>
        <taxon>Ixodidae</taxon>
        <taxon>Haemaphysalinae</taxon>
        <taxon>Haemaphysalis</taxon>
    </lineage>
</organism>
<keyword evidence="2" id="KW-0479">Metal-binding</keyword>
<comment type="subcellular location">
    <subcellularLocation>
        <location evidence="1">Nucleus</location>
    </subcellularLocation>
</comment>
<evidence type="ECO:0000256" key="1">
    <source>
        <dbReference type="ARBA" id="ARBA00004123"/>
    </source>
</evidence>
<feature type="domain" description="C2H2-type" evidence="10">
    <location>
        <begin position="52"/>
        <end position="79"/>
    </location>
</feature>
<name>A0A9J6FZN6_HAELO</name>
<dbReference type="PANTHER" id="PTHR24404">
    <property type="entry name" value="ZINC FINGER PROTEIN"/>
    <property type="match status" value="1"/>
</dbReference>
<evidence type="ECO:0000313" key="11">
    <source>
        <dbReference type="EMBL" id="KAH9368698.1"/>
    </source>
</evidence>
<feature type="domain" description="C2H2-type" evidence="10">
    <location>
        <begin position="82"/>
        <end position="110"/>
    </location>
</feature>
<accession>A0A9J6FZN6</accession>
<dbReference type="OrthoDB" id="3069995at2759"/>
<evidence type="ECO:0000256" key="9">
    <source>
        <dbReference type="SAM" id="MobiDB-lite"/>
    </source>
</evidence>
<reference evidence="11 12" key="1">
    <citation type="journal article" date="2020" name="Cell">
        <title>Large-Scale Comparative Analyses of Tick Genomes Elucidate Their Genetic Diversity and Vector Capacities.</title>
        <authorList>
            <consortium name="Tick Genome and Microbiome Consortium (TIGMIC)"/>
            <person name="Jia N."/>
            <person name="Wang J."/>
            <person name="Shi W."/>
            <person name="Du L."/>
            <person name="Sun Y."/>
            <person name="Zhan W."/>
            <person name="Jiang J.F."/>
            <person name="Wang Q."/>
            <person name="Zhang B."/>
            <person name="Ji P."/>
            <person name="Bell-Sakyi L."/>
            <person name="Cui X.M."/>
            <person name="Yuan T.T."/>
            <person name="Jiang B.G."/>
            <person name="Yang W.F."/>
            <person name="Lam T.T."/>
            <person name="Chang Q.C."/>
            <person name="Ding S.J."/>
            <person name="Wang X.J."/>
            <person name="Zhu J.G."/>
            <person name="Ruan X.D."/>
            <person name="Zhao L."/>
            <person name="Wei J.T."/>
            <person name="Ye R.Z."/>
            <person name="Que T.C."/>
            <person name="Du C.H."/>
            <person name="Zhou Y.H."/>
            <person name="Cheng J.X."/>
            <person name="Dai P.F."/>
            <person name="Guo W.B."/>
            <person name="Han X.H."/>
            <person name="Huang E.J."/>
            <person name="Li L.F."/>
            <person name="Wei W."/>
            <person name="Gao Y.C."/>
            <person name="Liu J.Z."/>
            <person name="Shao H.Z."/>
            <person name="Wang X."/>
            <person name="Wang C.C."/>
            <person name="Yang T.C."/>
            <person name="Huo Q.B."/>
            <person name="Li W."/>
            <person name="Chen H.Y."/>
            <person name="Chen S.E."/>
            <person name="Zhou L.G."/>
            <person name="Ni X.B."/>
            <person name="Tian J.H."/>
            <person name="Sheng Y."/>
            <person name="Liu T."/>
            <person name="Pan Y.S."/>
            <person name="Xia L.Y."/>
            <person name="Li J."/>
            <person name="Zhao F."/>
            <person name="Cao W.C."/>
        </authorList>
    </citation>
    <scope>NUCLEOTIDE SEQUENCE [LARGE SCALE GENOMIC DNA]</scope>
    <source>
        <strain evidence="11">HaeL-2018</strain>
    </source>
</reference>